<evidence type="ECO:0000256" key="1">
    <source>
        <dbReference type="ARBA" id="ARBA00004724"/>
    </source>
</evidence>
<accession>A0A7D5QFJ6</accession>
<dbReference type="SUPFAM" id="SSF48179">
    <property type="entry name" value="6-phosphogluconate dehydrogenase C-terminal domain-like"/>
    <property type="match status" value="1"/>
</dbReference>
<dbReference type="EC" id="1.1.1.169" evidence="3 12"/>
<dbReference type="InterPro" id="IPR013328">
    <property type="entry name" value="6PGD_dom2"/>
</dbReference>
<name>A0A7D5QFJ6_9EURY</name>
<evidence type="ECO:0000313" key="15">
    <source>
        <dbReference type="EMBL" id="QLG60744.1"/>
    </source>
</evidence>
<feature type="domain" description="Ketopantoate reductase N-terminal" evidence="13">
    <location>
        <begin position="3"/>
        <end position="145"/>
    </location>
</feature>
<dbReference type="Pfam" id="PF02558">
    <property type="entry name" value="ApbA"/>
    <property type="match status" value="1"/>
</dbReference>
<dbReference type="InterPro" id="IPR013752">
    <property type="entry name" value="KPA_reductase"/>
</dbReference>
<evidence type="ECO:0000256" key="9">
    <source>
        <dbReference type="ARBA" id="ARBA00047506"/>
    </source>
</evidence>
<gene>
    <name evidence="15" type="ORF">HUG12_02875</name>
</gene>
<dbReference type="Gene3D" id="3.40.50.720">
    <property type="entry name" value="NAD(P)-binding Rossmann-like Domain"/>
    <property type="match status" value="1"/>
</dbReference>
<evidence type="ECO:0000256" key="10">
    <source>
        <dbReference type="ARBA" id="ARBA00048196"/>
    </source>
</evidence>
<dbReference type="InterPro" id="IPR036291">
    <property type="entry name" value="NAD(P)-bd_dom_sf"/>
</dbReference>
<comment type="catalytic activity">
    <reaction evidence="10">
        <text>(R)-pantoate + NAD(+) = 2-dehydropantoate + NADH + H(+)</text>
        <dbReference type="Rhea" id="RHEA:61292"/>
        <dbReference type="ChEBI" id="CHEBI:11561"/>
        <dbReference type="ChEBI" id="CHEBI:15378"/>
        <dbReference type="ChEBI" id="CHEBI:15980"/>
        <dbReference type="ChEBI" id="CHEBI:57540"/>
        <dbReference type="ChEBI" id="CHEBI:57945"/>
    </reaction>
    <physiologicalReaction direction="right-to-left" evidence="10">
        <dbReference type="Rhea" id="RHEA:61294"/>
    </physiologicalReaction>
</comment>
<dbReference type="Pfam" id="PF08546">
    <property type="entry name" value="ApbA_C"/>
    <property type="match status" value="1"/>
</dbReference>
<dbReference type="KEGG" id="halu:HUG12_02875"/>
<dbReference type="UniPathway" id="UPA00241"/>
<dbReference type="InterPro" id="IPR050838">
    <property type="entry name" value="Ketopantoate_reductase"/>
</dbReference>
<keyword evidence="16" id="KW-1185">Reference proteome</keyword>
<dbReference type="GO" id="GO:0005737">
    <property type="term" value="C:cytoplasm"/>
    <property type="evidence" value="ECO:0007669"/>
    <property type="project" value="TreeGrafter"/>
</dbReference>
<keyword evidence="5 12" id="KW-0521">NADP</keyword>
<organism evidence="15 16">
    <name type="scientific">Halorarum salinum</name>
    <dbReference type="NCBI Taxonomy" id="2743089"/>
    <lineage>
        <taxon>Archaea</taxon>
        <taxon>Methanobacteriati</taxon>
        <taxon>Methanobacteriota</taxon>
        <taxon>Stenosarchaea group</taxon>
        <taxon>Halobacteria</taxon>
        <taxon>Halobacteriales</taxon>
        <taxon>Haloferacaceae</taxon>
        <taxon>Halorarum</taxon>
    </lineage>
</organism>
<dbReference type="InterPro" id="IPR013332">
    <property type="entry name" value="KPR_N"/>
</dbReference>
<evidence type="ECO:0000256" key="11">
    <source>
        <dbReference type="ARBA" id="ARBA00056765"/>
    </source>
</evidence>
<dbReference type="EMBL" id="CP058579">
    <property type="protein sequence ID" value="QLG60744.1"/>
    <property type="molecule type" value="Genomic_DNA"/>
</dbReference>
<evidence type="ECO:0000259" key="14">
    <source>
        <dbReference type="Pfam" id="PF08546"/>
    </source>
</evidence>
<feature type="domain" description="Ketopantoate reductase C-terminal" evidence="14">
    <location>
        <begin position="174"/>
        <end position="292"/>
    </location>
</feature>
<dbReference type="GO" id="GO:0008677">
    <property type="term" value="F:2-dehydropantoate 2-reductase activity"/>
    <property type="evidence" value="ECO:0007669"/>
    <property type="project" value="UniProtKB-EC"/>
</dbReference>
<evidence type="ECO:0000256" key="3">
    <source>
        <dbReference type="ARBA" id="ARBA00013014"/>
    </source>
</evidence>
<dbReference type="GO" id="GO:0015940">
    <property type="term" value="P:pantothenate biosynthetic process"/>
    <property type="evidence" value="ECO:0007669"/>
    <property type="project" value="InterPro"/>
</dbReference>
<comment type="catalytic activity">
    <reaction evidence="9">
        <text>(R)-pantoate + NADP(+) = 2-dehydropantoate + NADPH + H(+)</text>
        <dbReference type="Rhea" id="RHEA:16233"/>
        <dbReference type="ChEBI" id="CHEBI:11561"/>
        <dbReference type="ChEBI" id="CHEBI:15378"/>
        <dbReference type="ChEBI" id="CHEBI:15980"/>
        <dbReference type="ChEBI" id="CHEBI:57783"/>
        <dbReference type="ChEBI" id="CHEBI:58349"/>
        <dbReference type="EC" id="1.1.1.169"/>
    </reaction>
    <physiologicalReaction direction="right-to-left" evidence="9">
        <dbReference type="Rhea" id="RHEA:16235"/>
    </physiologicalReaction>
</comment>
<evidence type="ECO:0000256" key="8">
    <source>
        <dbReference type="ARBA" id="ARBA00032024"/>
    </source>
</evidence>
<comment type="pathway">
    <text evidence="1 12">Cofactor biosynthesis; coenzyme A biosynthesis.</text>
</comment>
<dbReference type="NCBIfam" id="TIGR00745">
    <property type="entry name" value="apbA_panE"/>
    <property type="match status" value="1"/>
</dbReference>
<dbReference type="GO" id="GO:0015937">
    <property type="term" value="P:coenzyme A biosynthetic process"/>
    <property type="evidence" value="ECO:0007669"/>
    <property type="project" value="UniProtKB-UniPathway"/>
</dbReference>
<dbReference type="RefSeq" id="WP_179267330.1">
    <property type="nucleotide sequence ID" value="NZ_CP058579.1"/>
</dbReference>
<evidence type="ECO:0000256" key="12">
    <source>
        <dbReference type="RuleBase" id="RU362068"/>
    </source>
</evidence>
<evidence type="ECO:0000256" key="2">
    <source>
        <dbReference type="ARBA" id="ARBA00007870"/>
    </source>
</evidence>
<dbReference type="Gene3D" id="1.10.1040.10">
    <property type="entry name" value="N-(1-d-carboxylethyl)-l-norvaline Dehydrogenase, domain 2"/>
    <property type="match status" value="1"/>
</dbReference>
<dbReference type="InterPro" id="IPR008927">
    <property type="entry name" value="6-PGluconate_DH-like_C_sf"/>
</dbReference>
<comment type="similarity">
    <text evidence="2 12">Belongs to the ketopantoate reductase family.</text>
</comment>
<dbReference type="InterPro" id="IPR003710">
    <property type="entry name" value="ApbA"/>
</dbReference>
<sequence>MDVLVFGAGALGSLVGGLLAREHAVTLVGRDPHVGRIREDGLRISGEFDAHVGPEAASEVDGLSADLALVTVKAYDTAAAAAALSGEGVDIDLVCSLQNGLTEGELRAALGDRVLAGTATYGAELVDPGRVRCTGVGRVHVGELDGGESDRAERVAAAFREAGLDCEADPGMPRRRWEKLAVNAGINAVSALARVRNGALAEPPAADVAERATREAARVARAEGVDLTGGDARAALRTVVGETAGNRSSMFQDVRAERRTEVDAINGAVVERGRKHGLETPTNRTLAELLGAWETARGLRPADGDRNR</sequence>
<evidence type="ECO:0000256" key="5">
    <source>
        <dbReference type="ARBA" id="ARBA00022857"/>
    </source>
</evidence>
<evidence type="ECO:0000313" key="16">
    <source>
        <dbReference type="Proteomes" id="UP000509626"/>
    </source>
</evidence>
<dbReference type="AlphaFoldDB" id="A0A7D5QFJ6"/>
<proteinExistence type="inferred from homology"/>
<dbReference type="GeneID" id="56036368"/>
<dbReference type="FunFam" id="1.10.1040.10:FF:000017">
    <property type="entry name" value="2-dehydropantoate 2-reductase"/>
    <property type="match status" value="1"/>
</dbReference>
<keyword evidence="7 12" id="KW-0560">Oxidoreductase</keyword>
<comment type="function">
    <text evidence="11">Catalyzes the NAD(P)H-dependent reduction of ketopantoate into pantoic acid.</text>
</comment>
<evidence type="ECO:0000259" key="13">
    <source>
        <dbReference type="Pfam" id="PF02558"/>
    </source>
</evidence>
<evidence type="ECO:0000256" key="6">
    <source>
        <dbReference type="ARBA" id="ARBA00022993"/>
    </source>
</evidence>
<dbReference type="PANTHER" id="PTHR43765">
    <property type="entry name" value="2-DEHYDROPANTOATE 2-REDUCTASE-RELATED"/>
    <property type="match status" value="1"/>
</dbReference>
<reference evidence="15 16" key="1">
    <citation type="submission" date="2020-06" db="EMBL/GenBank/DDBJ databases">
        <title>NJ-3-1, isolated from saline soil.</title>
        <authorList>
            <person name="Cui H.L."/>
            <person name="Shi X."/>
        </authorList>
    </citation>
    <scope>NUCLEOTIDE SEQUENCE [LARGE SCALE GENOMIC DNA]</scope>
    <source>
        <strain evidence="15 16">NJ-3-1</strain>
    </source>
</reference>
<protein>
    <recommendedName>
        <fullName evidence="4 12">2-dehydropantoate 2-reductase</fullName>
        <ecNumber evidence="3 12">1.1.1.169</ecNumber>
    </recommendedName>
    <alternativeName>
        <fullName evidence="8 12">Ketopantoate reductase</fullName>
    </alternativeName>
</protein>
<dbReference type="GO" id="GO:0050661">
    <property type="term" value="F:NADP binding"/>
    <property type="evidence" value="ECO:0007669"/>
    <property type="project" value="TreeGrafter"/>
</dbReference>
<dbReference type="OrthoDB" id="201845at2157"/>
<keyword evidence="6 12" id="KW-0173">Coenzyme A biosynthesis</keyword>
<dbReference type="PANTHER" id="PTHR43765:SF2">
    <property type="entry name" value="2-DEHYDROPANTOATE 2-REDUCTASE"/>
    <property type="match status" value="1"/>
</dbReference>
<dbReference type="SUPFAM" id="SSF51735">
    <property type="entry name" value="NAD(P)-binding Rossmann-fold domains"/>
    <property type="match status" value="1"/>
</dbReference>
<dbReference type="Proteomes" id="UP000509626">
    <property type="component" value="Chromosome"/>
</dbReference>
<comment type="function">
    <text evidence="12">Catalyzes the NADPH-dependent reduction of ketopantoate into pantoic acid.</text>
</comment>
<evidence type="ECO:0000256" key="7">
    <source>
        <dbReference type="ARBA" id="ARBA00023002"/>
    </source>
</evidence>
<evidence type="ECO:0000256" key="4">
    <source>
        <dbReference type="ARBA" id="ARBA00019465"/>
    </source>
</evidence>